<feature type="domain" description="Glycosyltransferase subfamily 4-like N-terminal" evidence="3">
    <location>
        <begin position="16"/>
        <end position="175"/>
    </location>
</feature>
<organism evidence="4 5">
    <name type="scientific">Bacillus kandeliae</name>
    <dbReference type="NCBI Taxonomy" id="3129297"/>
    <lineage>
        <taxon>Bacteria</taxon>
        <taxon>Bacillati</taxon>
        <taxon>Bacillota</taxon>
        <taxon>Bacilli</taxon>
        <taxon>Bacillales</taxon>
        <taxon>Bacillaceae</taxon>
        <taxon>Bacillus</taxon>
    </lineage>
</organism>
<dbReference type="Gene3D" id="3.40.50.2000">
    <property type="entry name" value="Glycogen Phosphorylase B"/>
    <property type="match status" value="2"/>
</dbReference>
<evidence type="ECO:0000259" key="3">
    <source>
        <dbReference type="Pfam" id="PF13439"/>
    </source>
</evidence>
<dbReference type="EMBL" id="CP147404">
    <property type="protein sequence ID" value="WXB93488.1"/>
    <property type="molecule type" value="Genomic_DNA"/>
</dbReference>
<name>A0ABZ2N6Z4_9BACI</name>
<sequence length="364" mass="41015">MKTKKKAFFLPSLVGGGAERVILNLAIEFADQGYDVDLILAKAIGEYLDQVPSNINIIDLNSSRVLYSLFPMIQYLKEYKPDSLLSALNHTNIIAICAVLLANVQTKVFVSVHNQLTQFSTNYSRRFVVKLIPFLMKWSFRKAEKVIAVSNGVAEDLQRKIKLPQEKIQVIYNPVVDAGLMKKAKEKIDHPWFESSELPVILATGRLEAEKDFSSLIQAFARVRQKKLAKLIILGEGQEREQLEELIESLGLKDDVWMPGFVVNPYAYMNKADLFVLSSQYEGLPTVLIEALACGSEVISTDCPSGPREVLQNGQYGLLVQVKDVEGMSQAIINKLESPIKQNEQAAYQPFEKKKVFHQYLEIM</sequence>
<dbReference type="RefSeq" id="WP_338752825.1">
    <property type="nucleotide sequence ID" value="NZ_CP147404.1"/>
</dbReference>
<dbReference type="SUPFAM" id="SSF53756">
    <property type="entry name" value="UDP-Glycosyltransferase/glycogen phosphorylase"/>
    <property type="match status" value="1"/>
</dbReference>
<accession>A0ABZ2N6Z4</accession>
<dbReference type="InterPro" id="IPR001296">
    <property type="entry name" value="Glyco_trans_1"/>
</dbReference>
<dbReference type="InterPro" id="IPR028098">
    <property type="entry name" value="Glyco_trans_4-like_N"/>
</dbReference>
<proteinExistence type="inferred from homology"/>
<keyword evidence="4" id="KW-0808">Transferase</keyword>
<dbReference type="Proteomes" id="UP001387364">
    <property type="component" value="Chromosome"/>
</dbReference>
<dbReference type="CDD" id="cd03811">
    <property type="entry name" value="GT4_GT28_WabH-like"/>
    <property type="match status" value="1"/>
</dbReference>
<dbReference type="PANTHER" id="PTHR12526">
    <property type="entry name" value="GLYCOSYLTRANSFERASE"/>
    <property type="match status" value="1"/>
</dbReference>
<dbReference type="EC" id="2.4.-.-" evidence="4"/>
<protein>
    <submittedName>
        <fullName evidence="4">Glycosyltransferase</fullName>
        <ecNumber evidence="4">2.4.-.-</ecNumber>
    </submittedName>
</protein>
<dbReference type="GO" id="GO:0016757">
    <property type="term" value="F:glycosyltransferase activity"/>
    <property type="evidence" value="ECO:0007669"/>
    <property type="project" value="UniProtKB-KW"/>
</dbReference>
<dbReference type="Pfam" id="PF00534">
    <property type="entry name" value="Glycos_transf_1"/>
    <property type="match status" value="1"/>
</dbReference>
<evidence type="ECO:0000313" key="5">
    <source>
        <dbReference type="Proteomes" id="UP001387364"/>
    </source>
</evidence>
<evidence type="ECO:0000256" key="1">
    <source>
        <dbReference type="ARBA" id="ARBA00009481"/>
    </source>
</evidence>
<dbReference type="Pfam" id="PF13439">
    <property type="entry name" value="Glyco_transf_4"/>
    <property type="match status" value="1"/>
</dbReference>
<keyword evidence="4" id="KW-0328">Glycosyltransferase</keyword>
<feature type="domain" description="Glycosyl transferase family 1" evidence="2">
    <location>
        <begin position="186"/>
        <end position="345"/>
    </location>
</feature>
<evidence type="ECO:0000259" key="2">
    <source>
        <dbReference type="Pfam" id="PF00534"/>
    </source>
</evidence>
<gene>
    <name evidence="4" type="ORF">WDJ61_02125</name>
</gene>
<comment type="similarity">
    <text evidence="1">Belongs to the glycosyltransferase group 1 family. Glycosyltransferase 4 subfamily.</text>
</comment>
<evidence type="ECO:0000313" key="4">
    <source>
        <dbReference type="EMBL" id="WXB93488.1"/>
    </source>
</evidence>
<reference evidence="4 5" key="1">
    <citation type="submission" date="2024-02" db="EMBL/GenBank/DDBJ databases">
        <title>Seven novel Bacillus-like species.</title>
        <authorList>
            <person name="Liu G."/>
        </authorList>
    </citation>
    <scope>NUCLEOTIDE SEQUENCE [LARGE SCALE GENOMIC DNA]</scope>
    <source>
        <strain evidence="4 5">FJAT-52991</strain>
    </source>
</reference>
<keyword evidence="5" id="KW-1185">Reference proteome</keyword>